<name>T1J353_STRMM</name>
<dbReference type="Pfam" id="PF00069">
    <property type="entry name" value="Pkinase"/>
    <property type="match status" value="1"/>
</dbReference>
<dbReference type="FunFam" id="1.10.510.10:FF:000275">
    <property type="entry name" value="SRSF protein kinase 2 isoform X3"/>
    <property type="match status" value="1"/>
</dbReference>
<evidence type="ECO:0000313" key="12">
    <source>
        <dbReference type="EnsemblMetazoa" id="SMAR008011-PA"/>
    </source>
</evidence>
<evidence type="ECO:0000256" key="2">
    <source>
        <dbReference type="ARBA" id="ARBA00022527"/>
    </source>
</evidence>
<dbReference type="InterPro" id="IPR008271">
    <property type="entry name" value="Ser/Thr_kinase_AS"/>
</dbReference>
<comment type="catalytic activity">
    <reaction evidence="7">
        <text>L-threonyl-[protein] + ATP = O-phospho-L-threonyl-[protein] + ADP + H(+)</text>
        <dbReference type="Rhea" id="RHEA:46608"/>
        <dbReference type="Rhea" id="RHEA-COMP:11060"/>
        <dbReference type="Rhea" id="RHEA-COMP:11605"/>
        <dbReference type="ChEBI" id="CHEBI:15378"/>
        <dbReference type="ChEBI" id="CHEBI:30013"/>
        <dbReference type="ChEBI" id="CHEBI:30616"/>
        <dbReference type="ChEBI" id="CHEBI:61977"/>
        <dbReference type="ChEBI" id="CHEBI:456216"/>
        <dbReference type="EC" id="2.7.11.1"/>
    </reaction>
</comment>
<evidence type="ECO:0000256" key="4">
    <source>
        <dbReference type="ARBA" id="ARBA00022741"/>
    </source>
</evidence>
<dbReference type="SUPFAM" id="SSF56112">
    <property type="entry name" value="Protein kinase-like (PK-like)"/>
    <property type="match status" value="1"/>
</dbReference>
<comment type="similarity">
    <text evidence="10">Belongs to the protein kinase superfamily.</text>
</comment>
<dbReference type="Gene3D" id="3.30.200.20">
    <property type="entry name" value="Phosphorylase Kinase, domain 1"/>
    <property type="match status" value="1"/>
</dbReference>
<dbReference type="Gene3D" id="1.10.510.10">
    <property type="entry name" value="Transferase(Phosphotransferase) domain 1"/>
    <property type="match status" value="1"/>
</dbReference>
<dbReference type="AlphaFoldDB" id="T1J353"/>
<dbReference type="STRING" id="126957.T1J353"/>
<feature type="binding site" evidence="9">
    <location>
        <position position="112"/>
    </location>
    <ligand>
        <name>ATP</name>
        <dbReference type="ChEBI" id="CHEBI:30616"/>
    </ligand>
</feature>
<dbReference type="EC" id="2.7.11.1" evidence="1"/>
<dbReference type="PANTHER" id="PTHR47634:SF9">
    <property type="entry name" value="PROTEIN KINASE DOMAIN-CONTAINING PROTEIN-RELATED"/>
    <property type="match status" value="1"/>
</dbReference>
<evidence type="ECO:0000256" key="6">
    <source>
        <dbReference type="ARBA" id="ARBA00022840"/>
    </source>
</evidence>
<evidence type="ECO:0000256" key="5">
    <source>
        <dbReference type="ARBA" id="ARBA00022777"/>
    </source>
</evidence>
<dbReference type="PROSITE" id="PS50011">
    <property type="entry name" value="PROTEIN_KINASE_DOM"/>
    <property type="match status" value="1"/>
</dbReference>
<sequence length="400" mass="45691">MGKRISCLRTSESYRTPTKKGVKNVIQEDCKIDKILLTNSTTYITPIKKNLSFNKNDFQEDSNLYCKDGYHPVRIGETFRKRYTVDRKLGQGGFSTVWLCWDEKDLRFVAVKIMKRSPSDTQVARREIKLLKCVRQCDTYGLHKTKIVQLLDNFMIVGKNGIHICMVFEVLGQNLFDLLVNTACSGFPLVYVKSITRQVLEALDYLHITCNIIHTDIKPDNICVSDIDICHLSDKTHPVSVTIADLGNSCWVDEKFCDLIQSSSFRCPEVLLEEDYGTSADIWSTACLAFELATGCHLFPSHPDNREEAENHLVLILELLVGIPKRKILKNWGKFFTKNGKLRHCPKVKARGICKGLIDYHNWDVREAGPFADFLLPMLAIDPNNRSSAKDALLHKWLQF</sequence>
<keyword evidence="6 9" id="KW-0067">ATP-binding</keyword>
<dbReference type="InterPro" id="IPR017441">
    <property type="entry name" value="Protein_kinase_ATP_BS"/>
</dbReference>
<evidence type="ECO:0000256" key="10">
    <source>
        <dbReference type="RuleBase" id="RU000304"/>
    </source>
</evidence>
<dbReference type="EnsemblMetazoa" id="SMAR008011-RA">
    <property type="protein sequence ID" value="SMAR008011-PA"/>
    <property type="gene ID" value="SMAR008011"/>
</dbReference>
<evidence type="ECO:0000256" key="3">
    <source>
        <dbReference type="ARBA" id="ARBA00022679"/>
    </source>
</evidence>
<dbReference type="FunFam" id="3.30.200.20:FF:000770">
    <property type="entry name" value="SRSF protein kinase 2"/>
    <property type="match status" value="1"/>
</dbReference>
<comment type="catalytic activity">
    <reaction evidence="8">
        <text>L-seryl-[protein] + ATP = O-phospho-L-seryl-[protein] + ADP + H(+)</text>
        <dbReference type="Rhea" id="RHEA:17989"/>
        <dbReference type="Rhea" id="RHEA-COMP:9863"/>
        <dbReference type="Rhea" id="RHEA-COMP:11604"/>
        <dbReference type="ChEBI" id="CHEBI:15378"/>
        <dbReference type="ChEBI" id="CHEBI:29999"/>
        <dbReference type="ChEBI" id="CHEBI:30616"/>
        <dbReference type="ChEBI" id="CHEBI:83421"/>
        <dbReference type="ChEBI" id="CHEBI:456216"/>
        <dbReference type="EC" id="2.7.11.1"/>
    </reaction>
</comment>
<proteinExistence type="inferred from homology"/>
<dbReference type="GO" id="GO:0000245">
    <property type="term" value="P:spliceosomal complex assembly"/>
    <property type="evidence" value="ECO:0007669"/>
    <property type="project" value="TreeGrafter"/>
</dbReference>
<dbReference type="InterPro" id="IPR000719">
    <property type="entry name" value="Prot_kinase_dom"/>
</dbReference>
<accession>T1J353</accession>
<dbReference type="GO" id="GO:0005634">
    <property type="term" value="C:nucleus"/>
    <property type="evidence" value="ECO:0007669"/>
    <property type="project" value="TreeGrafter"/>
</dbReference>
<dbReference type="HOGENOM" id="CLU_000288_81_13_1"/>
<dbReference type="GO" id="GO:0004674">
    <property type="term" value="F:protein serine/threonine kinase activity"/>
    <property type="evidence" value="ECO:0007669"/>
    <property type="project" value="UniProtKB-KW"/>
</dbReference>
<protein>
    <recommendedName>
        <fullName evidence="1">non-specific serine/threonine protein kinase</fullName>
        <ecNumber evidence="1">2.7.11.1</ecNumber>
    </recommendedName>
</protein>
<dbReference type="Proteomes" id="UP000014500">
    <property type="component" value="Unassembled WGS sequence"/>
</dbReference>
<dbReference type="eggNOG" id="KOG1290">
    <property type="taxonomic scope" value="Eukaryota"/>
</dbReference>
<reference evidence="13" key="1">
    <citation type="submission" date="2011-05" db="EMBL/GenBank/DDBJ databases">
        <authorList>
            <person name="Richards S.R."/>
            <person name="Qu J."/>
            <person name="Jiang H."/>
            <person name="Jhangiani S.N."/>
            <person name="Agravi P."/>
            <person name="Goodspeed R."/>
            <person name="Gross S."/>
            <person name="Mandapat C."/>
            <person name="Jackson L."/>
            <person name="Mathew T."/>
            <person name="Pu L."/>
            <person name="Thornton R."/>
            <person name="Saada N."/>
            <person name="Wilczek-Boney K.B."/>
            <person name="Lee S."/>
            <person name="Kovar C."/>
            <person name="Wu Y."/>
            <person name="Scherer S.E."/>
            <person name="Worley K.C."/>
            <person name="Muzny D.M."/>
            <person name="Gibbs R."/>
        </authorList>
    </citation>
    <scope>NUCLEOTIDE SEQUENCE</scope>
    <source>
        <strain evidence="13">Brora</strain>
    </source>
</reference>
<reference evidence="12" key="2">
    <citation type="submission" date="2015-02" db="UniProtKB">
        <authorList>
            <consortium name="EnsemblMetazoa"/>
        </authorList>
    </citation>
    <scope>IDENTIFICATION</scope>
</reference>
<dbReference type="PROSITE" id="PS00108">
    <property type="entry name" value="PROTEIN_KINASE_ST"/>
    <property type="match status" value="1"/>
</dbReference>
<dbReference type="EMBL" id="JH431820">
    <property type="status" value="NOT_ANNOTATED_CDS"/>
    <property type="molecule type" value="Genomic_DNA"/>
</dbReference>
<feature type="domain" description="Protein kinase" evidence="11">
    <location>
        <begin position="83"/>
        <end position="398"/>
    </location>
</feature>
<organism evidence="12 13">
    <name type="scientific">Strigamia maritima</name>
    <name type="common">European centipede</name>
    <name type="synonym">Geophilus maritimus</name>
    <dbReference type="NCBI Taxonomy" id="126957"/>
    <lineage>
        <taxon>Eukaryota</taxon>
        <taxon>Metazoa</taxon>
        <taxon>Ecdysozoa</taxon>
        <taxon>Arthropoda</taxon>
        <taxon>Myriapoda</taxon>
        <taxon>Chilopoda</taxon>
        <taxon>Pleurostigmophora</taxon>
        <taxon>Geophilomorpha</taxon>
        <taxon>Linotaeniidae</taxon>
        <taxon>Strigamia</taxon>
    </lineage>
</organism>
<dbReference type="PROSITE" id="PS00107">
    <property type="entry name" value="PROTEIN_KINASE_ATP"/>
    <property type="match status" value="1"/>
</dbReference>
<dbReference type="InterPro" id="IPR051334">
    <property type="entry name" value="SRPK"/>
</dbReference>
<dbReference type="GO" id="GO:0050684">
    <property type="term" value="P:regulation of mRNA processing"/>
    <property type="evidence" value="ECO:0007669"/>
    <property type="project" value="TreeGrafter"/>
</dbReference>
<evidence type="ECO:0000256" key="9">
    <source>
        <dbReference type="PROSITE-ProRule" id="PRU10141"/>
    </source>
</evidence>
<evidence type="ECO:0000256" key="1">
    <source>
        <dbReference type="ARBA" id="ARBA00012513"/>
    </source>
</evidence>
<keyword evidence="5" id="KW-0418">Kinase</keyword>
<evidence type="ECO:0000256" key="7">
    <source>
        <dbReference type="ARBA" id="ARBA00047899"/>
    </source>
</evidence>
<keyword evidence="13" id="KW-1185">Reference proteome</keyword>
<keyword evidence="4 9" id="KW-0547">Nucleotide-binding</keyword>
<evidence type="ECO:0000259" key="11">
    <source>
        <dbReference type="PROSITE" id="PS50011"/>
    </source>
</evidence>
<dbReference type="GO" id="GO:0005524">
    <property type="term" value="F:ATP binding"/>
    <property type="evidence" value="ECO:0007669"/>
    <property type="project" value="UniProtKB-UniRule"/>
</dbReference>
<evidence type="ECO:0000256" key="8">
    <source>
        <dbReference type="ARBA" id="ARBA00048679"/>
    </source>
</evidence>
<dbReference type="PANTHER" id="PTHR47634">
    <property type="entry name" value="PROTEIN KINASE DOMAIN-CONTAINING PROTEIN-RELATED"/>
    <property type="match status" value="1"/>
</dbReference>
<dbReference type="SMART" id="SM00220">
    <property type="entry name" value="S_TKc"/>
    <property type="match status" value="1"/>
</dbReference>
<dbReference type="GO" id="GO:0005737">
    <property type="term" value="C:cytoplasm"/>
    <property type="evidence" value="ECO:0007669"/>
    <property type="project" value="TreeGrafter"/>
</dbReference>
<keyword evidence="3" id="KW-0808">Transferase</keyword>
<keyword evidence="2 10" id="KW-0723">Serine/threonine-protein kinase</keyword>
<evidence type="ECO:0000313" key="13">
    <source>
        <dbReference type="Proteomes" id="UP000014500"/>
    </source>
</evidence>
<dbReference type="InterPro" id="IPR011009">
    <property type="entry name" value="Kinase-like_dom_sf"/>
</dbReference>
<dbReference type="PhylomeDB" id="T1J353"/>